<dbReference type="Gene3D" id="3.40.50.1820">
    <property type="entry name" value="alpha/beta hydrolase"/>
    <property type="match status" value="1"/>
</dbReference>
<proteinExistence type="predicted"/>
<dbReference type="Pfam" id="PF01764">
    <property type="entry name" value="Lipase_3"/>
    <property type="match status" value="1"/>
</dbReference>
<gene>
    <name evidence="3" type="ORF">Lwor_1032</name>
</gene>
<feature type="region of interest" description="Disordered" evidence="1">
    <location>
        <begin position="695"/>
        <end position="721"/>
    </location>
</feature>
<dbReference type="Proteomes" id="UP000054662">
    <property type="component" value="Unassembled WGS sequence"/>
</dbReference>
<dbReference type="STRING" id="45076.Lwor_1032"/>
<dbReference type="SUPFAM" id="SSF53474">
    <property type="entry name" value="alpha/beta-Hydrolases"/>
    <property type="match status" value="1"/>
</dbReference>
<reference evidence="3 4" key="1">
    <citation type="submission" date="2015-11" db="EMBL/GenBank/DDBJ databases">
        <title>Genomic analysis of 38 Legionella species identifies large and diverse effector repertoires.</title>
        <authorList>
            <person name="Burstein D."/>
            <person name="Amaro F."/>
            <person name="Zusman T."/>
            <person name="Lifshitz Z."/>
            <person name="Cohen O."/>
            <person name="Gilbert J.A."/>
            <person name="Pupko T."/>
            <person name="Shuman H.A."/>
            <person name="Segal G."/>
        </authorList>
    </citation>
    <scope>NUCLEOTIDE SEQUENCE [LARGE SCALE GENOMIC DNA]</scope>
    <source>
        <strain evidence="3 4">ATCC 49508</strain>
    </source>
</reference>
<dbReference type="InterPro" id="IPR002921">
    <property type="entry name" value="Fungal_lipase-type"/>
</dbReference>
<evidence type="ECO:0000259" key="2">
    <source>
        <dbReference type="Pfam" id="PF01764"/>
    </source>
</evidence>
<dbReference type="InterPro" id="IPR029058">
    <property type="entry name" value="AB_hydrolase_fold"/>
</dbReference>
<keyword evidence="4" id="KW-1185">Reference proteome</keyword>
<protein>
    <submittedName>
        <fullName evidence="3">Lipase (Class 3)</fullName>
    </submittedName>
</protein>
<evidence type="ECO:0000313" key="4">
    <source>
        <dbReference type="Proteomes" id="UP000054662"/>
    </source>
</evidence>
<dbReference type="RefSeq" id="WP_058492853.1">
    <property type="nucleotide sequence ID" value="NZ_CBCRUR010000007.1"/>
</dbReference>
<evidence type="ECO:0000313" key="3">
    <source>
        <dbReference type="EMBL" id="KTD80361.1"/>
    </source>
</evidence>
<dbReference type="PATRIC" id="fig|45076.6.peg.1123"/>
<sequence length="721" mass="81546">MFRQRKVVSRVKPTQDSITFEMPLPDDQAAATSGSAAHLYTSSIENLNPATVCDSETEAPFLRAPSQGAAEEYNKGVAILEGLGYLGFMTHPTRGIPYIEKSAAQGFPLAIEQLRKIRTRPLVDFDEQSNRLKTSIFLKEIQATLLDMNSLSYSIVREGDTYRKEKVEMEKKLEAGGWEINVFYGLEGTHSTHCEPSGYVAFNKERNIICVVYHGTAGNKEGWETNLDSKKVVFAQLNDNFIRDCLNEVSFQLKDTSLFMEISDLIYNYEKTGYLTSNESIKAISKYLQEKLHESLESRKILYQDLASSSAYDVINYLKLLCRILGNIIQSNKIELLTDFCKIRLDLLENLSRFQSEIIEGNIHAGFLKKYISTKKSLLELVGNAVNDVESARIADLKIVFTGHSQAAATANLALYDLCRHYGAKIFGDGFNNCESNQIIGYFLSAPCVGDRHYAESLYRCVGKHNIIRQQVYGDPVPELLADNQITNEFRQLPFIGRAFQNHTGYADTGYLLLEDYHDTWLRARSLYSSMGNNMSQADRLGPIIRYYASFYDKSKVPVFIACPDNEPESFSDQKESLEFFGSSFTGAFQKNRSLFILRYAHLHYGFYRESIGAHFNSDIVGRDLDNLLHRGENRMTYSYRSNTSSGETDRLLQVNRTVWTAVNYPAYTAALFGAIAAKGASLFWNKLTYGFRDPNEPEDQTPTNTGRPDPVLRFKPAGLR</sequence>
<comment type="caution">
    <text evidence="3">The sequence shown here is derived from an EMBL/GenBank/DDBJ whole genome shotgun (WGS) entry which is preliminary data.</text>
</comment>
<dbReference type="EMBL" id="LNZC01000010">
    <property type="protein sequence ID" value="KTD80361.1"/>
    <property type="molecule type" value="Genomic_DNA"/>
</dbReference>
<feature type="domain" description="Fungal lipase-type" evidence="2">
    <location>
        <begin position="345"/>
        <end position="482"/>
    </location>
</feature>
<dbReference type="GO" id="GO:0006629">
    <property type="term" value="P:lipid metabolic process"/>
    <property type="evidence" value="ECO:0007669"/>
    <property type="project" value="InterPro"/>
</dbReference>
<dbReference type="AlphaFoldDB" id="A0A0W1AGD4"/>
<name>A0A0W1AGD4_9GAMM</name>
<organism evidence="3 4">
    <name type="scientific">Legionella worsleiensis</name>
    <dbReference type="NCBI Taxonomy" id="45076"/>
    <lineage>
        <taxon>Bacteria</taxon>
        <taxon>Pseudomonadati</taxon>
        <taxon>Pseudomonadota</taxon>
        <taxon>Gammaproteobacteria</taxon>
        <taxon>Legionellales</taxon>
        <taxon>Legionellaceae</taxon>
        <taxon>Legionella</taxon>
    </lineage>
</organism>
<evidence type="ECO:0000256" key="1">
    <source>
        <dbReference type="SAM" id="MobiDB-lite"/>
    </source>
</evidence>
<accession>A0A0W1AGD4</accession>